<proteinExistence type="predicted"/>
<name>A0ABP9ICI4_9ACTN</name>
<accession>A0ABP9ICI4</accession>
<evidence type="ECO:0000313" key="2">
    <source>
        <dbReference type="EMBL" id="GAA4993591.1"/>
    </source>
</evidence>
<evidence type="ECO:0000256" key="1">
    <source>
        <dbReference type="SAM" id="MobiDB-lite"/>
    </source>
</evidence>
<dbReference type="RefSeq" id="WP_345639701.1">
    <property type="nucleotide sequence ID" value="NZ_BAABKB010000001.1"/>
</dbReference>
<organism evidence="2 3">
    <name type="scientific">Streptomyces siamensis</name>
    <dbReference type="NCBI Taxonomy" id="1274986"/>
    <lineage>
        <taxon>Bacteria</taxon>
        <taxon>Bacillati</taxon>
        <taxon>Actinomycetota</taxon>
        <taxon>Actinomycetes</taxon>
        <taxon>Kitasatosporales</taxon>
        <taxon>Streptomycetaceae</taxon>
        <taxon>Streptomyces</taxon>
    </lineage>
</organism>
<protein>
    <submittedName>
        <fullName evidence="2">Uncharacterized protein</fullName>
    </submittedName>
</protein>
<dbReference type="InterPro" id="IPR015797">
    <property type="entry name" value="NUDIX_hydrolase-like_dom_sf"/>
</dbReference>
<evidence type="ECO:0000313" key="3">
    <source>
        <dbReference type="Proteomes" id="UP001501759"/>
    </source>
</evidence>
<gene>
    <name evidence="2" type="ORF">GCM10023335_01500</name>
</gene>
<feature type="region of interest" description="Disordered" evidence="1">
    <location>
        <begin position="48"/>
        <end position="93"/>
    </location>
</feature>
<reference evidence="3" key="1">
    <citation type="journal article" date="2019" name="Int. J. Syst. Evol. Microbiol.">
        <title>The Global Catalogue of Microorganisms (GCM) 10K type strain sequencing project: providing services to taxonomists for standard genome sequencing and annotation.</title>
        <authorList>
            <consortium name="The Broad Institute Genomics Platform"/>
            <consortium name="The Broad Institute Genome Sequencing Center for Infectious Disease"/>
            <person name="Wu L."/>
            <person name="Ma J."/>
        </authorList>
    </citation>
    <scope>NUCLEOTIDE SEQUENCE [LARGE SCALE GENOMIC DNA]</scope>
    <source>
        <strain evidence="3">JCM 18409</strain>
    </source>
</reference>
<comment type="caution">
    <text evidence="2">The sequence shown here is derived from an EMBL/GenBank/DDBJ whole genome shotgun (WGS) entry which is preliminary data.</text>
</comment>
<keyword evidence="3" id="KW-1185">Reference proteome</keyword>
<sequence>MGEEGADDRRLPKPAIGHAASSVKTWRSTLHLIFEDAIDLITFNPAAKRRGRGKRAGRSRDRGPARVRANVPRSNPAPTDGEPRLRARPPRSEVHEELGIKPHIGRLLVVDWAPNPGEGDKVLYLFDGGRLSADQRQHIALQADELRSYDFHHAEQLPELTIPRLARRITAGIQAHAAGLTAYLEQGVSPETGA</sequence>
<dbReference type="EMBL" id="BAABKB010000001">
    <property type="protein sequence ID" value="GAA4993591.1"/>
    <property type="molecule type" value="Genomic_DNA"/>
</dbReference>
<feature type="compositionally biased region" description="Basic residues" evidence="1">
    <location>
        <begin position="48"/>
        <end position="57"/>
    </location>
</feature>
<feature type="region of interest" description="Disordered" evidence="1">
    <location>
        <begin position="1"/>
        <end position="20"/>
    </location>
</feature>
<feature type="compositionally biased region" description="Basic and acidic residues" evidence="1">
    <location>
        <begin position="81"/>
        <end position="93"/>
    </location>
</feature>
<dbReference type="SUPFAM" id="SSF55811">
    <property type="entry name" value="Nudix"/>
    <property type="match status" value="1"/>
</dbReference>
<dbReference type="Proteomes" id="UP001501759">
    <property type="component" value="Unassembled WGS sequence"/>
</dbReference>